<dbReference type="PANTHER" id="PTHR47926:SF436">
    <property type="entry name" value="PENTATRICOPEPTIDE REPEAT-CONTAINING PROTEIN ELI1, CHLOROPLASTIC-LIKE ISOFORM X2"/>
    <property type="match status" value="1"/>
</dbReference>
<feature type="repeat" description="PPR" evidence="3">
    <location>
        <begin position="192"/>
        <end position="222"/>
    </location>
</feature>
<dbReference type="Proteomes" id="UP000631114">
    <property type="component" value="Unassembled WGS sequence"/>
</dbReference>
<dbReference type="PANTHER" id="PTHR47926">
    <property type="entry name" value="PENTATRICOPEPTIDE REPEAT-CONTAINING PROTEIN"/>
    <property type="match status" value="1"/>
</dbReference>
<accession>A0A835GXR8</accession>
<evidence type="ECO:0000256" key="3">
    <source>
        <dbReference type="PROSITE-ProRule" id="PRU00708"/>
    </source>
</evidence>
<dbReference type="OrthoDB" id="1882346at2759"/>
<dbReference type="Pfam" id="PF20431">
    <property type="entry name" value="E_motif"/>
    <property type="match status" value="1"/>
</dbReference>
<dbReference type="PROSITE" id="PS51375">
    <property type="entry name" value="PPR"/>
    <property type="match status" value="6"/>
</dbReference>
<reference evidence="4 5" key="1">
    <citation type="submission" date="2020-10" db="EMBL/GenBank/DDBJ databases">
        <title>The Coptis chinensis genome and diversification of protoberbering-type alkaloids.</title>
        <authorList>
            <person name="Wang B."/>
            <person name="Shu S."/>
            <person name="Song C."/>
            <person name="Liu Y."/>
        </authorList>
    </citation>
    <scope>NUCLEOTIDE SEQUENCE [LARGE SCALE GENOMIC DNA]</scope>
    <source>
        <strain evidence="4">HL-2020</strain>
        <tissue evidence="4">Leaf</tissue>
    </source>
</reference>
<gene>
    <name evidence="4" type="ORF">IFM89_006137</name>
</gene>
<name>A0A835GXR8_9MAGN</name>
<feature type="repeat" description="PPR" evidence="3">
    <location>
        <begin position="90"/>
        <end position="125"/>
    </location>
</feature>
<dbReference type="InterPro" id="IPR046960">
    <property type="entry name" value="PPR_At4g14850-like_plant"/>
</dbReference>
<evidence type="ECO:0000256" key="1">
    <source>
        <dbReference type="ARBA" id="ARBA00006643"/>
    </source>
</evidence>
<dbReference type="FunFam" id="1.25.40.10:FF:000333">
    <property type="entry name" value="Pentatricopeptide repeat-containing protein"/>
    <property type="match status" value="1"/>
</dbReference>
<feature type="repeat" description="PPR" evidence="3">
    <location>
        <begin position="223"/>
        <end position="257"/>
    </location>
</feature>
<dbReference type="Pfam" id="PF01535">
    <property type="entry name" value="PPR"/>
    <property type="match status" value="3"/>
</dbReference>
<dbReference type="GO" id="GO:0009451">
    <property type="term" value="P:RNA modification"/>
    <property type="evidence" value="ECO:0007669"/>
    <property type="project" value="InterPro"/>
</dbReference>
<dbReference type="EMBL" id="JADFTS010000009">
    <property type="protein sequence ID" value="KAF9587883.1"/>
    <property type="molecule type" value="Genomic_DNA"/>
</dbReference>
<dbReference type="NCBIfam" id="TIGR00756">
    <property type="entry name" value="PPR"/>
    <property type="match status" value="4"/>
</dbReference>
<dbReference type="InterPro" id="IPR002885">
    <property type="entry name" value="PPR_rpt"/>
</dbReference>
<feature type="repeat" description="PPR" evidence="3">
    <location>
        <begin position="324"/>
        <end position="358"/>
    </location>
</feature>
<evidence type="ECO:0000313" key="4">
    <source>
        <dbReference type="EMBL" id="KAF9587883.1"/>
    </source>
</evidence>
<keyword evidence="2" id="KW-0677">Repeat</keyword>
<dbReference type="Pfam" id="PF12854">
    <property type="entry name" value="PPR_1"/>
    <property type="match status" value="1"/>
</dbReference>
<protein>
    <recommendedName>
        <fullName evidence="6">Pentatricopeptide repeat-containing protein</fullName>
    </recommendedName>
</protein>
<dbReference type="Gene3D" id="1.25.40.10">
    <property type="entry name" value="Tetratricopeptide repeat domain"/>
    <property type="match status" value="4"/>
</dbReference>
<dbReference type="AlphaFoldDB" id="A0A835GXR8"/>
<organism evidence="4 5">
    <name type="scientific">Coptis chinensis</name>
    <dbReference type="NCBI Taxonomy" id="261450"/>
    <lineage>
        <taxon>Eukaryota</taxon>
        <taxon>Viridiplantae</taxon>
        <taxon>Streptophyta</taxon>
        <taxon>Embryophyta</taxon>
        <taxon>Tracheophyta</taxon>
        <taxon>Spermatophyta</taxon>
        <taxon>Magnoliopsida</taxon>
        <taxon>Ranunculales</taxon>
        <taxon>Ranunculaceae</taxon>
        <taxon>Coptidoideae</taxon>
        <taxon>Coptis</taxon>
    </lineage>
</organism>
<comment type="caution">
    <text evidence="4">The sequence shown here is derived from an EMBL/GenBank/DDBJ whole genome shotgun (WGS) entry which is preliminary data.</text>
</comment>
<comment type="similarity">
    <text evidence="1">Belongs to the PPR family. PCMP-H subfamily.</text>
</comment>
<evidence type="ECO:0000313" key="5">
    <source>
        <dbReference type="Proteomes" id="UP000631114"/>
    </source>
</evidence>
<evidence type="ECO:0000256" key="2">
    <source>
        <dbReference type="ARBA" id="ARBA00022737"/>
    </source>
</evidence>
<dbReference type="GO" id="GO:0003729">
    <property type="term" value="F:mRNA binding"/>
    <property type="evidence" value="ECO:0007669"/>
    <property type="project" value="UniProtKB-ARBA"/>
</dbReference>
<dbReference type="FunFam" id="1.25.40.10:FF:000470">
    <property type="entry name" value="Pentatricopeptide repeat-containing protein At5g66520"/>
    <property type="match status" value="1"/>
</dbReference>
<dbReference type="SUPFAM" id="SSF48452">
    <property type="entry name" value="TPR-like"/>
    <property type="match status" value="2"/>
</dbReference>
<keyword evidence="5" id="KW-1185">Reference proteome</keyword>
<sequence>MRTSLSAITPTPLSSSTSISQFISNHPALLMLEKKCTSMADLHKLHANLIKTGLIKDHIAASRVLSFCATSPFGNINYAYLVFSQIQDPNLFTWNTIIRGFSQSSTPHVAISLFIDMLHSSSIQPQKLTYPSLFKAYAQLGLAHDGAQLHGRIIKLGLQADPFVRNTIIYMYANCGYLIEANRLFDENANLDVVAWNSMITGHAKNGEVDDSRRLFNRMPSKSAISWNSMIGGYVRNGKLIEAFELFRDMQREGIKPSEFALVSLLTASARLGALEQGKWIHAYINKNKIELNTIVLTAIIDMYCKCGRIEEAFKVFKASSKIGLSCWNSMIIGLAVNGHGEEAIQLFSDLESSGLRPDDVSFIGVLTACNHSGMVNEAKYYLSLMTETYVIEPTIKHYGCMVDVLGRAGLLEEAEALITNMSIKADAIIWGSLLSACRDHGNVEMGERAAKRLVELDPSDSGSYILLSNVYASSGRYEEAMDARRSMQERGTKKEPGCSLIEVNGEVHEFVVGGISHPRAIEIHALLDELGLMLKEIKL</sequence>
<evidence type="ECO:0008006" key="6">
    <source>
        <dbReference type="Google" id="ProtNLM"/>
    </source>
</evidence>
<dbReference type="FunFam" id="1.25.40.10:FF:000690">
    <property type="entry name" value="Pentatricopeptide repeat-containing protein"/>
    <property type="match status" value="1"/>
</dbReference>
<proteinExistence type="inferred from homology"/>
<feature type="repeat" description="PPR" evidence="3">
    <location>
        <begin position="293"/>
        <end position="323"/>
    </location>
</feature>
<dbReference type="InterPro" id="IPR046848">
    <property type="entry name" value="E_motif"/>
</dbReference>
<feature type="repeat" description="PPR" evidence="3">
    <location>
        <begin position="461"/>
        <end position="495"/>
    </location>
</feature>
<dbReference type="Pfam" id="PF13041">
    <property type="entry name" value="PPR_2"/>
    <property type="match status" value="3"/>
</dbReference>
<dbReference type="InterPro" id="IPR011990">
    <property type="entry name" value="TPR-like_helical_dom_sf"/>
</dbReference>